<accession>A0ABN9WPK6</accession>
<dbReference type="Proteomes" id="UP001189429">
    <property type="component" value="Unassembled WGS sequence"/>
</dbReference>
<comment type="caution">
    <text evidence="2">The sequence shown here is derived from an EMBL/GenBank/DDBJ whole genome shotgun (WGS) entry which is preliminary data.</text>
</comment>
<feature type="compositionally biased region" description="Low complexity" evidence="1">
    <location>
        <begin position="74"/>
        <end position="109"/>
    </location>
</feature>
<protein>
    <submittedName>
        <fullName evidence="2">Uncharacterized protein</fullName>
    </submittedName>
</protein>
<feature type="non-terminal residue" evidence="2">
    <location>
        <position position="1"/>
    </location>
</feature>
<proteinExistence type="predicted"/>
<feature type="region of interest" description="Disordered" evidence="1">
    <location>
        <begin position="1"/>
        <end position="23"/>
    </location>
</feature>
<evidence type="ECO:0000313" key="3">
    <source>
        <dbReference type="Proteomes" id="UP001189429"/>
    </source>
</evidence>
<reference evidence="2" key="1">
    <citation type="submission" date="2023-10" db="EMBL/GenBank/DDBJ databases">
        <authorList>
            <person name="Chen Y."/>
            <person name="Shah S."/>
            <person name="Dougan E. K."/>
            <person name="Thang M."/>
            <person name="Chan C."/>
        </authorList>
    </citation>
    <scope>NUCLEOTIDE SEQUENCE [LARGE SCALE GENOMIC DNA]</scope>
</reference>
<evidence type="ECO:0000313" key="2">
    <source>
        <dbReference type="EMBL" id="CAK0888564.1"/>
    </source>
</evidence>
<dbReference type="EMBL" id="CAUYUJ010019094">
    <property type="protein sequence ID" value="CAK0888564.1"/>
    <property type="molecule type" value="Genomic_DNA"/>
</dbReference>
<keyword evidence="3" id="KW-1185">Reference proteome</keyword>
<feature type="compositionally biased region" description="Low complexity" evidence="1">
    <location>
        <begin position="125"/>
        <end position="140"/>
    </location>
</feature>
<organism evidence="2 3">
    <name type="scientific">Prorocentrum cordatum</name>
    <dbReference type="NCBI Taxonomy" id="2364126"/>
    <lineage>
        <taxon>Eukaryota</taxon>
        <taxon>Sar</taxon>
        <taxon>Alveolata</taxon>
        <taxon>Dinophyceae</taxon>
        <taxon>Prorocentrales</taxon>
        <taxon>Prorocentraceae</taxon>
        <taxon>Prorocentrum</taxon>
    </lineage>
</organism>
<feature type="region of interest" description="Disordered" evidence="1">
    <location>
        <begin position="301"/>
        <end position="354"/>
    </location>
</feature>
<feature type="compositionally biased region" description="Low complexity" evidence="1">
    <location>
        <begin position="431"/>
        <end position="442"/>
    </location>
</feature>
<feature type="compositionally biased region" description="Basic and acidic residues" evidence="1">
    <location>
        <begin position="157"/>
        <end position="167"/>
    </location>
</feature>
<feature type="compositionally biased region" description="Basic residues" evidence="1">
    <location>
        <begin position="310"/>
        <end position="325"/>
    </location>
</feature>
<feature type="compositionally biased region" description="Low complexity" evidence="1">
    <location>
        <begin position="183"/>
        <end position="216"/>
    </location>
</feature>
<name>A0ABN9WPK6_9DINO</name>
<feature type="region of interest" description="Disordered" evidence="1">
    <location>
        <begin position="74"/>
        <end position="286"/>
    </location>
</feature>
<gene>
    <name evidence="2" type="ORF">PCOR1329_LOCUS69334</name>
</gene>
<feature type="region of interest" description="Disordered" evidence="1">
    <location>
        <begin position="423"/>
        <end position="442"/>
    </location>
</feature>
<sequence length="442" mass="47431">TPRKMRENMGSGGEDGNPENMGKEGESWDLCLFIGVSLGPYTLGTRRRSGTPTGAWCTWPPSPACSRWRSTCSSTASCSGCLPRTQRSPATSTRPSRSSSPWCWAWSPTRQTAGAGSWWPRTWGTSARSRPTTSRRSGSSQHRRRGAEPPLRVRQAAAEREDRDRGEHRGRHGGEALLLRGPTTSGSPASRRASGAASRTTPRRAQAAAGPSGPRPCRSPRRRRRPASGELRRSRRRGVSGPLAGPFPEEPARAQGVRDGSGGGGGRSAFQRSRRGGQPPGPAQRAPELCWARAAAELQDEGTDALDRRWTRRGRLQRRPGRVRRSREGEGGPGSCRVAGPSARGGLGRPGLGADLGQRRPRELARSSALPACGTSLEGSTVARCARGGAPVGRRARHTRLTVLARGGRPRHYLGLLLSRPCLPRPRESASARASRSCEVTS</sequence>
<evidence type="ECO:0000256" key="1">
    <source>
        <dbReference type="SAM" id="MobiDB-lite"/>
    </source>
</evidence>